<dbReference type="GO" id="GO:0005634">
    <property type="term" value="C:nucleus"/>
    <property type="evidence" value="ECO:0007669"/>
    <property type="project" value="UniProtKB-SubCell"/>
</dbReference>
<feature type="region of interest" description="Disordered" evidence="12">
    <location>
        <begin position="561"/>
        <end position="581"/>
    </location>
</feature>
<proteinExistence type="predicted"/>
<organism evidence="13 14">
    <name type="scientific">Stichopus japonicus</name>
    <name type="common">Sea cucumber</name>
    <dbReference type="NCBI Taxonomy" id="307972"/>
    <lineage>
        <taxon>Eukaryota</taxon>
        <taxon>Metazoa</taxon>
        <taxon>Echinodermata</taxon>
        <taxon>Eleutherozoa</taxon>
        <taxon>Echinozoa</taxon>
        <taxon>Holothuroidea</taxon>
        <taxon>Aspidochirotacea</taxon>
        <taxon>Aspidochirotida</taxon>
        <taxon>Stichopodidae</taxon>
        <taxon>Apostichopus</taxon>
    </lineage>
</organism>
<dbReference type="Pfam" id="PF07111">
    <property type="entry name" value="HCR"/>
    <property type="match status" value="1"/>
</dbReference>
<comment type="subcellular location">
    <subcellularLocation>
        <location evidence="3">Cytoplasm</location>
    </subcellularLocation>
    <subcellularLocation>
        <location evidence="2">Nucleus</location>
    </subcellularLocation>
</comment>
<gene>
    <name evidence="13" type="ORF">BSL78_02249</name>
</gene>
<reference evidence="13 14" key="1">
    <citation type="journal article" date="2017" name="PLoS Biol.">
        <title>The sea cucumber genome provides insights into morphological evolution and visceral regeneration.</title>
        <authorList>
            <person name="Zhang X."/>
            <person name="Sun L."/>
            <person name="Yuan J."/>
            <person name="Sun Y."/>
            <person name="Gao Y."/>
            <person name="Zhang L."/>
            <person name="Li S."/>
            <person name="Dai H."/>
            <person name="Hamel J.F."/>
            <person name="Liu C."/>
            <person name="Yu Y."/>
            <person name="Liu S."/>
            <person name="Lin W."/>
            <person name="Guo K."/>
            <person name="Jin S."/>
            <person name="Xu P."/>
            <person name="Storey K.B."/>
            <person name="Huan P."/>
            <person name="Zhang T."/>
            <person name="Zhou Y."/>
            <person name="Zhang J."/>
            <person name="Lin C."/>
            <person name="Li X."/>
            <person name="Xing L."/>
            <person name="Huo D."/>
            <person name="Sun M."/>
            <person name="Wang L."/>
            <person name="Mercier A."/>
            <person name="Li F."/>
            <person name="Yang H."/>
            <person name="Xiang J."/>
        </authorList>
    </citation>
    <scope>NUCLEOTIDE SEQUENCE [LARGE SCALE GENOMIC DNA]</scope>
    <source>
        <strain evidence="13">Shaxun</strain>
        <tissue evidence="13">Muscle</tissue>
    </source>
</reference>
<keyword evidence="5" id="KW-0217">Developmental protein</keyword>
<evidence type="ECO:0000256" key="8">
    <source>
        <dbReference type="ARBA" id="ARBA00023054"/>
    </source>
</evidence>
<evidence type="ECO:0000313" key="13">
    <source>
        <dbReference type="EMBL" id="PIK60849.1"/>
    </source>
</evidence>
<accession>A0A2G8LKR2</accession>
<comment type="caution">
    <text evidence="13">The sequence shown here is derived from an EMBL/GenBank/DDBJ whole genome shotgun (WGS) entry which is preliminary data.</text>
</comment>
<feature type="region of interest" description="Disordered" evidence="12">
    <location>
        <begin position="212"/>
        <end position="240"/>
    </location>
</feature>
<evidence type="ECO:0000256" key="1">
    <source>
        <dbReference type="ARBA" id="ARBA00003936"/>
    </source>
</evidence>
<evidence type="ECO:0000256" key="11">
    <source>
        <dbReference type="SAM" id="Coils"/>
    </source>
</evidence>
<evidence type="ECO:0000256" key="9">
    <source>
        <dbReference type="ARBA" id="ARBA00023242"/>
    </source>
</evidence>
<evidence type="ECO:0000256" key="4">
    <source>
        <dbReference type="ARBA" id="ARBA00016468"/>
    </source>
</evidence>
<keyword evidence="8 11" id="KW-0175">Coiled coil</keyword>
<keyword evidence="9" id="KW-0539">Nucleus</keyword>
<feature type="coiled-coil region" evidence="11">
    <location>
        <begin position="516"/>
        <end position="543"/>
    </location>
</feature>
<evidence type="ECO:0000256" key="7">
    <source>
        <dbReference type="ARBA" id="ARBA00022782"/>
    </source>
</evidence>
<dbReference type="OrthoDB" id="193258at2759"/>
<evidence type="ECO:0000256" key="10">
    <source>
        <dbReference type="ARBA" id="ARBA00031932"/>
    </source>
</evidence>
<evidence type="ECO:0000256" key="3">
    <source>
        <dbReference type="ARBA" id="ARBA00004496"/>
    </source>
</evidence>
<dbReference type="GO" id="GO:0005737">
    <property type="term" value="C:cytoplasm"/>
    <property type="evidence" value="ECO:0007669"/>
    <property type="project" value="UniProtKB-SubCell"/>
</dbReference>
<dbReference type="GO" id="GO:0005814">
    <property type="term" value="C:centriole"/>
    <property type="evidence" value="ECO:0007669"/>
    <property type="project" value="TreeGrafter"/>
</dbReference>
<feature type="coiled-coil region" evidence="11">
    <location>
        <begin position="425"/>
        <end position="466"/>
    </location>
</feature>
<dbReference type="AlphaFoldDB" id="A0A2G8LKR2"/>
<keyword evidence="7" id="KW-0221">Differentiation</keyword>
<evidence type="ECO:0000256" key="6">
    <source>
        <dbReference type="ARBA" id="ARBA00022490"/>
    </source>
</evidence>
<dbReference type="GO" id="GO:0006611">
    <property type="term" value="P:protein export from nucleus"/>
    <property type="evidence" value="ECO:0007669"/>
    <property type="project" value="TreeGrafter"/>
</dbReference>
<dbReference type="InterPro" id="IPR009800">
    <property type="entry name" value="HCR"/>
</dbReference>
<sequence length="629" mass="72710">MFNYSSSAKTTVKTLVTPDSFHHSKETTPITESHKNAQKVNKGFVERRGRESGSSDDLMRKNSDNTFIHESLNHRSLVASFRLMFPFTPCSAPETEVTSAAAQSVFVHSQTVPSCKEINTPTDVHQHQPQFTPQLHPGQLYHPGVHRGPHPGPYPGASFTLSGPQPDPNLIHLKHTTEMIGRQAAEITELKTTAEKLEAKYQREVERLKHQLEETETRSREDVRRRKDEVSHQNQLHQRQMKEMKDLHQTECDSMKQKTAELRVQLEEEKHKLRTNLEETKEKLKQSDQEKTTLDIKYANDIREQKEALTTANRDLTQMRVYIQESRPSIKTVSEWDSEKQQLTKKIQDLEDVVESLKAMEQYVKIRLSSTQKILALQEAEVVKSQTVIQSPDETGMSILTKWREKVYAMLVQQKSQELVTDKELKDYTLKVKDLQNQLQKSESTIESLEHRLSDREAELKLEKQISQARSHELESTEYIAGQLDQHLTTWEESGMNIKKLVVKNQEFFSGRFTDIQSALKKLAAAEQRIKFATSRVDLLKDLLPVRNRRGGSRCLKLRGNRLESSQSRDSESQTDETQIEDNLPWKELQAELDHLRKERDNLAGKLREQSQQTERQVSEAMQSYAIWK</sequence>
<feature type="compositionally biased region" description="Basic and acidic residues" evidence="12">
    <location>
        <begin position="212"/>
        <end position="231"/>
    </location>
</feature>
<name>A0A2G8LKR2_STIJA</name>
<feature type="coiled-coil region" evidence="11">
    <location>
        <begin position="586"/>
        <end position="624"/>
    </location>
</feature>
<dbReference type="STRING" id="307972.A0A2G8LKR2"/>
<dbReference type="EMBL" id="MRZV01000046">
    <property type="protein sequence ID" value="PIK60849.1"/>
    <property type="molecule type" value="Genomic_DNA"/>
</dbReference>
<protein>
    <recommendedName>
        <fullName evidence="4">Coiled-coil alpha-helical rod protein 1</fullName>
    </recommendedName>
    <alternativeName>
        <fullName evidence="10">Alpha-helical coiled-coil rod protein</fullName>
    </alternativeName>
</protein>
<evidence type="ECO:0000256" key="5">
    <source>
        <dbReference type="ARBA" id="ARBA00022473"/>
    </source>
</evidence>
<evidence type="ECO:0000313" key="14">
    <source>
        <dbReference type="Proteomes" id="UP000230750"/>
    </source>
</evidence>
<keyword evidence="6" id="KW-0963">Cytoplasm</keyword>
<dbReference type="PANTHER" id="PTHR46822:SF1">
    <property type="entry name" value="COILED-COIL ALPHA-HELICAL ROD PROTEIN 1"/>
    <property type="match status" value="1"/>
</dbReference>
<keyword evidence="14" id="KW-1185">Reference proteome</keyword>
<feature type="region of interest" description="Disordered" evidence="12">
    <location>
        <begin position="20"/>
        <end position="42"/>
    </location>
</feature>
<comment type="function">
    <text evidence="1">May be a regulator of keratinocyte proliferation or differentiation.</text>
</comment>
<dbReference type="Proteomes" id="UP000230750">
    <property type="component" value="Unassembled WGS sequence"/>
</dbReference>
<evidence type="ECO:0000256" key="2">
    <source>
        <dbReference type="ARBA" id="ARBA00004123"/>
    </source>
</evidence>
<evidence type="ECO:0000256" key="12">
    <source>
        <dbReference type="SAM" id="MobiDB-lite"/>
    </source>
</evidence>
<dbReference type="PANTHER" id="PTHR46822">
    <property type="entry name" value="COILED-COIL ALPHA-HELICAL ROD PROTEIN 1"/>
    <property type="match status" value="1"/>
</dbReference>
<dbReference type="GO" id="GO:0030154">
    <property type="term" value="P:cell differentiation"/>
    <property type="evidence" value="ECO:0007669"/>
    <property type="project" value="UniProtKB-KW"/>
</dbReference>